<dbReference type="AlphaFoldDB" id="A0A2S7IH36"/>
<sequence length="122" mass="14193">MFNCLLLHRSYLSDTLLEHYIRRTGCLDLTWTGSYSSEAVQEIRSGKYDLVFVSLPEPHSLLPESLVTTLRHCKSLVLSSLYPEHLYAHYRLERLHFLTEPFPAQQFQQAIEKYIALAESGY</sequence>
<dbReference type="OrthoDB" id="958843at2"/>
<protein>
    <recommendedName>
        <fullName evidence="3">Response regulatory domain-containing protein</fullName>
    </recommendedName>
</protein>
<accession>A0A2S7IH36</accession>
<dbReference type="EMBL" id="PTRA01000005">
    <property type="protein sequence ID" value="PQA55112.1"/>
    <property type="molecule type" value="Genomic_DNA"/>
</dbReference>
<organism evidence="1 2">
    <name type="scientific">Siphonobacter curvatus</name>
    <dbReference type="NCBI Taxonomy" id="2094562"/>
    <lineage>
        <taxon>Bacteria</taxon>
        <taxon>Pseudomonadati</taxon>
        <taxon>Bacteroidota</taxon>
        <taxon>Cytophagia</taxon>
        <taxon>Cytophagales</taxon>
        <taxon>Cytophagaceae</taxon>
        <taxon>Siphonobacter</taxon>
    </lineage>
</organism>
<name>A0A2S7IH36_9BACT</name>
<gene>
    <name evidence="1" type="ORF">C5O19_21460</name>
</gene>
<dbReference type="RefSeq" id="WP_104715428.1">
    <property type="nucleotide sequence ID" value="NZ_PTRA01000005.1"/>
</dbReference>
<evidence type="ECO:0000313" key="1">
    <source>
        <dbReference type="EMBL" id="PQA55112.1"/>
    </source>
</evidence>
<evidence type="ECO:0000313" key="2">
    <source>
        <dbReference type="Proteomes" id="UP000239590"/>
    </source>
</evidence>
<evidence type="ECO:0008006" key="3">
    <source>
        <dbReference type="Google" id="ProtNLM"/>
    </source>
</evidence>
<comment type="caution">
    <text evidence="1">The sequence shown here is derived from an EMBL/GenBank/DDBJ whole genome shotgun (WGS) entry which is preliminary data.</text>
</comment>
<dbReference type="Proteomes" id="UP000239590">
    <property type="component" value="Unassembled WGS sequence"/>
</dbReference>
<reference evidence="2" key="1">
    <citation type="submission" date="2018-02" db="EMBL/GenBank/DDBJ databases">
        <title>Genome sequencing of Solimonas sp. HR-BB.</title>
        <authorList>
            <person name="Lee Y."/>
            <person name="Jeon C.O."/>
        </authorList>
    </citation>
    <scope>NUCLEOTIDE SEQUENCE [LARGE SCALE GENOMIC DNA]</scope>
    <source>
        <strain evidence="2">HR-U</strain>
    </source>
</reference>
<proteinExistence type="predicted"/>
<keyword evidence="2" id="KW-1185">Reference proteome</keyword>